<keyword evidence="9" id="KW-0963">Cytoplasm</keyword>
<comment type="pathway">
    <text evidence="1 9">Amino-acid biosynthesis; L-arginine biosynthesis; N(2)-acetyl-L-ornithine from L-glutamate: step 2/4.</text>
</comment>
<evidence type="ECO:0000256" key="9">
    <source>
        <dbReference type="HAMAP-Rule" id="MF_00082"/>
    </source>
</evidence>
<evidence type="ECO:0000256" key="2">
    <source>
        <dbReference type="ARBA" id="ARBA00022571"/>
    </source>
</evidence>
<dbReference type="GO" id="GO:0005737">
    <property type="term" value="C:cytoplasm"/>
    <property type="evidence" value="ECO:0007669"/>
    <property type="project" value="UniProtKB-SubCell"/>
</dbReference>
<dbReference type="NCBIfam" id="TIGR00761">
    <property type="entry name" value="argB"/>
    <property type="match status" value="1"/>
</dbReference>
<evidence type="ECO:0000256" key="5">
    <source>
        <dbReference type="ARBA" id="ARBA00022741"/>
    </source>
</evidence>
<dbReference type="eggNOG" id="COG0548">
    <property type="taxonomic scope" value="Bacteria"/>
</dbReference>
<dbReference type="Proteomes" id="UP000030185">
    <property type="component" value="Unassembled WGS sequence"/>
</dbReference>
<dbReference type="Gene3D" id="3.40.1160.10">
    <property type="entry name" value="Acetylglutamate kinase-like"/>
    <property type="match status" value="1"/>
</dbReference>
<gene>
    <name evidence="9" type="primary">argB</name>
    <name evidence="11" type="ORF">MYP_1171</name>
</gene>
<accession>A0A098LCQ3</accession>
<dbReference type="UniPathway" id="UPA00068">
    <property type="reaction ID" value="UER00107"/>
</dbReference>
<dbReference type="GO" id="GO:0003991">
    <property type="term" value="F:acetylglutamate kinase activity"/>
    <property type="evidence" value="ECO:0007669"/>
    <property type="project" value="UniProtKB-UniRule"/>
</dbReference>
<organism evidence="11 12">
    <name type="scientific">Sporocytophaga myxococcoides</name>
    <dbReference type="NCBI Taxonomy" id="153721"/>
    <lineage>
        <taxon>Bacteria</taxon>
        <taxon>Pseudomonadati</taxon>
        <taxon>Bacteroidota</taxon>
        <taxon>Cytophagia</taxon>
        <taxon>Cytophagales</taxon>
        <taxon>Cytophagaceae</taxon>
        <taxon>Sporocytophaga</taxon>
    </lineage>
</organism>
<dbReference type="InterPro" id="IPR004662">
    <property type="entry name" value="AcgluKinase_fam"/>
</dbReference>
<evidence type="ECO:0000313" key="11">
    <source>
        <dbReference type="EMBL" id="GAL83943.1"/>
    </source>
</evidence>
<dbReference type="CDD" id="cd04238">
    <property type="entry name" value="AAK_NAGK-like"/>
    <property type="match status" value="1"/>
</dbReference>
<evidence type="ECO:0000256" key="7">
    <source>
        <dbReference type="ARBA" id="ARBA00022840"/>
    </source>
</evidence>
<comment type="subcellular location">
    <subcellularLocation>
        <location evidence="9">Cytoplasm</location>
    </subcellularLocation>
</comment>
<keyword evidence="7 9" id="KW-0067">ATP-binding</keyword>
<evidence type="ECO:0000256" key="1">
    <source>
        <dbReference type="ARBA" id="ARBA00004828"/>
    </source>
</evidence>
<keyword evidence="12" id="KW-1185">Reference proteome</keyword>
<feature type="domain" description="Aspartate/glutamate/uridylate kinase" evidence="10">
    <location>
        <begin position="3"/>
        <end position="242"/>
    </location>
</feature>
<dbReference type="AlphaFoldDB" id="A0A098LCQ3"/>
<evidence type="ECO:0000256" key="3">
    <source>
        <dbReference type="ARBA" id="ARBA00022605"/>
    </source>
</evidence>
<dbReference type="InterPro" id="IPR001048">
    <property type="entry name" value="Asp/Glu/Uridylate_kinase"/>
</dbReference>
<feature type="binding site" evidence="9">
    <location>
        <begin position="40"/>
        <end position="41"/>
    </location>
    <ligand>
        <name>substrate</name>
    </ligand>
</feature>
<dbReference type="Pfam" id="PF00696">
    <property type="entry name" value="AA_kinase"/>
    <property type="match status" value="1"/>
</dbReference>
<feature type="binding site" evidence="9">
    <location>
        <position position="62"/>
    </location>
    <ligand>
        <name>substrate</name>
    </ligand>
</feature>
<comment type="catalytic activity">
    <reaction evidence="8 9">
        <text>N-acetyl-L-glutamate + ATP = N-acetyl-L-glutamyl 5-phosphate + ADP</text>
        <dbReference type="Rhea" id="RHEA:14629"/>
        <dbReference type="ChEBI" id="CHEBI:30616"/>
        <dbReference type="ChEBI" id="CHEBI:44337"/>
        <dbReference type="ChEBI" id="CHEBI:57936"/>
        <dbReference type="ChEBI" id="CHEBI:456216"/>
        <dbReference type="EC" id="2.7.2.8"/>
    </reaction>
</comment>
<dbReference type="STRING" id="153721.MYP_1171"/>
<proteinExistence type="inferred from homology"/>
<protein>
    <recommendedName>
        <fullName evidence="9">Acetylglutamate kinase</fullName>
        <ecNumber evidence="9">2.7.2.8</ecNumber>
    </recommendedName>
    <alternativeName>
        <fullName evidence="9">N-acetyl-L-glutamate 5-phosphotransferase</fullName>
    </alternativeName>
    <alternativeName>
        <fullName evidence="9">NAG kinase</fullName>
        <shortName evidence="9">NAGK</shortName>
    </alternativeName>
</protein>
<dbReference type="SUPFAM" id="SSF53633">
    <property type="entry name" value="Carbamate kinase-like"/>
    <property type="match status" value="1"/>
</dbReference>
<dbReference type="EMBL" id="BBLT01000002">
    <property type="protein sequence ID" value="GAL83943.1"/>
    <property type="molecule type" value="Genomic_DNA"/>
</dbReference>
<evidence type="ECO:0000256" key="8">
    <source>
        <dbReference type="ARBA" id="ARBA00048141"/>
    </source>
</evidence>
<dbReference type="PIRSF" id="PIRSF000728">
    <property type="entry name" value="NAGK"/>
    <property type="match status" value="1"/>
</dbReference>
<comment type="similarity">
    <text evidence="9">Belongs to the acetylglutamate kinase family. ArgB subfamily.</text>
</comment>
<evidence type="ECO:0000256" key="4">
    <source>
        <dbReference type="ARBA" id="ARBA00022679"/>
    </source>
</evidence>
<evidence type="ECO:0000256" key="6">
    <source>
        <dbReference type="ARBA" id="ARBA00022777"/>
    </source>
</evidence>
<feature type="site" description="Transition state stabilizer" evidence="9">
    <location>
        <position position="8"/>
    </location>
</feature>
<keyword evidence="6 9" id="KW-0418">Kinase</keyword>
<dbReference type="InterPro" id="IPR036393">
    <property type="entry name" value="AceGlu_kinase-like_sf"/>
</dbReference>
<evidence type="ECO:0000259" key="10">
    <source>
        <dbReference type="Pfam" id="PF00696"/>
    </source>
</evidence>
<dbReference type="HAMAP" id="MF_00082">
    <property type="entry name" value="ArgB"/>
    <property type="match status" value="1"/>
</dbReference>
<dbReference type="GO" id="GO:0042450">
    <property type="term" value="P:L-arginine biosynthetic process via ornithine"/>
    <property type="evidence" value="ECO:0007669"/>
    <property type="project" value="UniProtKB-UniRule"/>
</dbReference>
<keyword evidence="4 9" id="KW-0808">Transferase</keyword>
<keyword evidence="5 9" id="KW-0547">Nucleotide-binding</keyword>
<dbReference type="PANTHER" id="PTHR23342">
    <property type="entry name" value="N-ACETYLGLUTAMATE SYNTHASE"/>
    <property type="match status" value="1"/>
</dbReference>
<name>A0A098LCQ3_9BACT</name>
<sequence>MEKLYIIKVGGNVIDDDKTLQKFLKDLSSLKTNKILVHGGGKVATEISKGLGIEAQMVDGRRITDTETLKIVTMVYGGLINKKVVSQLQSMNTNAIGLTGADANIMLASKRPVKNGIDYGFVGDVEKIEAAPLATLISSGLTPVIAPLTHDGKGNMLNTNADTVASTLAVALSKSFDVSLVYCFELKGVLQDINDKNSVISSIDTEKYGQLKQDGVIAKGMIPKMDNSFDAIKAGVKSVIICHADDIVSIVNQSEQAGTVLKA</sequence>
<feature type="site" description="Transition state stabilizer" evidence="9">
    <location>
        <position position="224"/>
    </location>
</feature>
<dbReference type="OrthoDB" id="9803155at2"/>
<comment type="caution">
    <text evidence="11">The sequence shown here is derived from an EMBL/GenBank/DDBJ whole genome shotgun (WGS) entry which is preliminary data.</text>
</comment>
<dbReference type="RefSeq" id="WP_156140351.1">
    <property type="nucleotide sequence ID" value="NZ_BBLT01000002.1"/>
</dbReference>
<dbReference type="PANTHER" id="PTHR23342:SF0">
    <property type="entry name" value="N-ACETYLGLUTAMATE SYNTHASE, MITOCHONDRIAL"/>
    <property type="match status" value="1"/>
</dbReference>
<dbReference type="GO" id="GO:0005524">
    <property type="term" value="F:ATP binding"/>
    <property type="evidence" value="ECO:0007669"/>
    <property type="project" value="UniProtKB-UniRule"/>
</dbReference>
<dbReference type="InterPro" id="IPR037528">
    <property type="entry name" value="ArgB"/>
</dbReference>
<evidence type="ECO:0000313" key="12">
    <source>
        <dbReference type="Proteomes" id="UP000030185"/>
    </source>
</evidence>
<feature type="binding site" evidence="9">
    <location>
        <position position="158"/>
    </location>
    <ligand>
        <name>substrate</name>
    </ligand>
</feature>
<dbReference type="EC" id="2.7.2.8" evidence="9"/>
<comment type="function">
    <text evidence="9">Catalyzes the ATP-dependent phosphorylation of N-acetyl-L-glutamate.</text>
</comment>
<keyword evidence="3 9" id="KW-0028">Amino-acid biosynthesis</keyword>
<reference evidence="11 12" key="1">
    <citation type="submission" date="2014-09" db="EMBL/GenBank/DDBJ databases">
        <title>Sporocytophaga myxococcoides PG-01 genome sequencing.</title>
        <authorList>
            <person name="Liu L."/>
            <person name="Gao P.J."/>
            <person name="Chen G.J."/>
            <person name="Wang L.S."/>
        </authorList>
    </citation>
    <scope>NUCLEOTIDE SEQUENCE [LARGE SCALE GENOMIC DNA]</scope>
    <source>
        <strain evidence="11 12">PG-01</strain>
    </source>
</reference>
<keyword evidence="2 9" id="KW-0055">Arginine biosynthesis</keyword>